<dbReference type="PANTHER" id="PTHR42776:SF27">
    <property type="entry name" value="DIPEPTIDYL PEPTIDASE FAMILY MEMBER 6"/>
    <property type="match status" value="1"/>
</dbReference>
<organism evidence="5 6">
    <name type="scientific">Novosphingobium flavum</name>
    <dbReference type="NCBI Taxonomy" id="1778672"/>
    <lineage>
        <taxon>Bacteria</taxon>
        <taxon>Pseudomonadati</taxon>
        <taxon>Pseudomonadota</taxon>
        <taxon>Alphaproteobacteria</taxon>
        <taxon>Sphingomonadales</taxon>
        <taxon>Sphingomonadaceae</taxon>
        <taxon>Novosphingobium</taxon>
    </lineage>
</organism>
<keyword evidence="2" id="KW-0732">Signal</keyword>
<dbReference type="SUPFAM" id="SSF53474">
    <property type="entry name" value="alpha/beta-Hydrolases"/>
    <property type="match status" value="1"/>
</dbReference>
<name>A0A7X1FPW4_9SPHN</name>
<dbReference type="PANTHER" id="PTHR42776">
    <property type="entry name" value="SERINE PEPTIDASE S9 FAMILY MEMBER"/>
    <property type="match status" value="1"/>
</dbReference>
<evidence type="ECO:0000256" key="2">
    <source>
        <dbReference type="SAM" id="SignalP"/>
    </source>
</evidence>
<dbReference type="SUPFAM" id="SSF82171">
    <property type="entry name" value="DPP6 N-terminal domain-like"/>
    <property type="match status" value="1"/>
</dbReference>
<evidence type="ECO:0000313" key="6">
    <source>
        <dbReference type="Proteomes" id="UP000566813"/>
    </source>
</evidence>
<dbReference type="GO" id="GO:0004252">
    <property type="term" value="F:serine-type endopeptidase activity"/>
    <property type="evidence" value="ECO:0007669"/>
    <property type="project" value="TreeGrafter"/>
</dbReference>
<dbReference type="AlphaFoldDB" id="A0A7X1FPW4"/>
<evidence type="ECO:0000256" key="1">
    <source>
        <dbReference type="ARBA" id="ARBA00022801"/>
    </source>
</evidence>
<dbReference type="Pfam" id="PF10647">
    <property type="entry name" value="Gmad1"/>
    <property type="match status" value="1"/>
</dbReference>
<feature type="domain" description="Peptidase S9 prolyl oligopeptidase catalytic" evidence="3">
    <location>
        <begin position="457"/>
        <end position="663"/>
    </location>
</feature>
<dbReference type="Proteomes" id="UP000566813">
    <property type="component" value="Unassembled WGS sequence"/>
</dbReference>
<dbReference type="InterPro" id="IPR018910">
    <property type="entry name" value="LpqB_C"/>
</dbReference>
<evidence type="ECO:0000259" key="4">
    <source>
        <dbReference type="Pfam" id="PF10647"/>
    </source>
</evidence>
<sequence length="666" mass="70688">MMNRAILLSGAAGVLSLSGPAHAADDAAAVAARFGALEAVRDASISPDGTKVAVVNPVPTGTVVVVADLTGAAQPKMVMGMQAKDGRITSCSWSTDTRIVCFGRYIVKEPVYGPVTYSRVFATNADATGMVQLSSETNDRSHYVMQYGGGIIDLDVGNSPGSVLMTRQFVPDTQTGSRMGSDKEGVGVEAVDTITLKRRTVEEPRRNASEYVSDGHGLVRVMGVVAADSEGVLKGTTSYFYRKTGSRDWLPLSVVASSGAGLSDGFDPYAVDSAANVVYGFEGKGGFNALYSVSLDGAATRAEVLSRADTDIDELIRIGRDRRVVGASYATDRRAIEYFDPELKKLGAALTRALPGQPMTNIVDASAGEKKLLIIASADVDPGILYVYDKASRKLDQVMAVRGALEGVPLAPMKAISYKAADGTEIPAYLTLPLGSSGKGLPAIVMPHGGPAARDEWGFDWLVQFYAARGFAVIQPNYRGSTGYGSAWFQKNGFQSWKTAISDINDAGRWLLAEGIAAPGKLAAVGWSYGGYAALQGEVVDPALYKAVVAIAPVTDLASLKRESANFTNSRLVDRYIGDGPHLREGSPAEHAARFAAPVMLFHGDLDQNVGVDESRLMEKRLREAGKPVTYVEFAGLDHYLIDAAARTRMLSESDAFLRKALGLAP</sequence>
<feature type="domain" description="Lipoprotein LpqB C-terminal" evidence="4">
    <location>
        <begin position="26"/>
        <end position="152"/>
    </location>
</feature>
<proteinExistence type="predicted"/>
<dbReference type="GO" id="GO:0006508">
    <property type="term" value="P:proteolysis"/>
    <property type="evidence" value="ECO:0007669"/>
    <property type="project" value="InterPro"/>
</dbReference>
<comment type="caution">
    <text evidence="5">The sequence shown here is derived from an EMBL/GenBank/DDBJ whole genome shotgun (WGS) entry which is preliminary data.</text>
</comment>
<accession>A0A7X1FPW4</accession>
<feature type="signal peptide" evidence="2">
    <location>
        <begin position="1"/>
        <end position="23"/>
    </location>
</feature>
<dbReference type="InterPro" id="IPR001375">
    <property type="entry name" value="Peptidase_S9_cat"/>
</dbReference>
<evidence type="ECO:0000259" key="3">
    <source>
        <dbReference type="Pfam" id="PF00326"/>
    </source>
</evidence>
<keyword evidence="6" id="KW-1185">Reference proteome</keyword>
<dbReference type="EMBL" id="JACLAW010000003">
    <property type="protein sequence ID" value="MBC2664775.1"/>
    <property type="molecule type" value="Genomic_DNA"/>
</dbReference>
<dbReference type="Pfam" id="PF00326">
    <property type="entry name" value="Peptidase_S9"/>
    <property type="match status" value="1"/>
</dbReference>
<gene>
    <name evidence="5" type="ORF">H7F51_04500</name>
</gene>
<evidence type="ECO:0000313" key="5">
    <source>
        <dbReference type="EMBL" id="MBC2664775.1"/>
    </source>
</evidence>
<dbReference type="InterPro" id="IPR029058">
    <property type="entry name" value="AB_hydrolase_fold"/>
</dbReference>
<dbReference type="Gene3D" id="3.40.50.1820">
    <property type="entry name" value="alpha/beta hydrolase"/>
    <property type="match status" value="1"/>
</dbReference>
<reference evidence="5 6" key="1">
    <citation type="submission" date="2020-08" db="EMBL/GenBank/DDBJ databases">
        <title>The genome sequence of type strain Novosphingobium flavum NBRC 111647.</title>
        <authorList>
            <person name="Liu Y."/>
        </authorList>
    </citation>
    <scope>NUCLEOTIDE SEQUENCE [LARGE SCALE GENOMIC DNA]</scope>
    <source>
        <strain evidence="5 6">NBRC 111647</strain>
    </source>
</reference>
<feature type="chain" id="PRO_5031038685" evidence="2">
    <location>
        <begin position="24"/>
        <end position="666"/>
    </location>
</feature>
<protein>
    <submittedName>
        <fullName evidence="5">S9 family peptidase</fullName>
    </submittedName>
</protein>
<keyword evidence="1" id="KW-0378">Hydrolase</keyword>